<reference evidence="1 2" key="1">
    <citation type="submission" date="2017-11" db="EMBL/GenBank/DDBJ databases">
        <title>De-novo sequencing of pomegranate (Punica granatum L.) genome.</title>
        <authorList>
            <person name="Akparov Z."/>
            <person name="Amiraslanov A."/>
            <person name="Hajiyeva S."/>
            <person name="Abbasov M."/>
            <person name="Kaur K."/>
            <person name="Hamwieh A."/>
            <person name="Solovyev V."/>
            <person name="Salamov A."/>
            <person name="Braich B."/>
            <person name="Kosarev P."/>
            <person name="Mahmoud A."/>
            <person name="Hajiyev E."/>
            <person name="Babayeva S."/>
            <person name="Izzatullayeva V."/>
            <person name="Mammadov A."/>
            <person name="Mammadov A."/>
            <person name="Sharifova S."/>
            <person name="Ojaghi J."/>
            <person name="Eynullazada K."/>
            <person name="Bayramov B."/>
            <person name="Abdulazimova A."/>
            <person name="Shahmuradov I."/>
        </authorList>
    </citation>
    <scope>NUCLEOTIDE SEQUENCE [LARGE SCALE GENOMIC DNA]</scope>
    <source>
        <strain evidence="2">cv. AG2017</strain>
        <tissue evidence="1">Leaf</tissue>
    </source>
</reference>
<accession>A0A2I0KBB3</accession>
<gene>
    <name evidence="1" type="ORF">CRG98_013801</name>
</gene>
<proteinExistence type="predicted"/>
<comment type="caution">
    <text evidence="1">The sequence shown here is derived from an EMBL/GenBank/DDBJ whole genome shotgun (WGS) entry which is preliminary data.</text>
</comment>
<protein>
    <recommendedName>
        <fullName evidence="3">Protein kinase domain-containing protein</fullName>
    </recommendedName>
</protein>
<name>A0A2I0KBB3_PUNGR</name>
<dbReference type="AlphaFoldDB" id="A0A2I0KBB3"/>
<dbReference type="Proteomes" id="UP000233551">
    <property type="component" value="Unassembled WGS sequence"/>
</dbReference>
<evidence type="ECO:0000313" key="2">
    <source>
        <dbReference type="Proteomes" id="UP000233551"/>
    </source>
</evidence>
<evidence type="ECO:0000313" key="1">
    <source>
        <dbReference type="EMBL" id="PKI65817.1"/>
    </source>
</evidence>
<dbReference type="Gene3D" id="1.10.510.10">
    <property type="entry name" value="Transferase(Phosphotransferase) domain 1"/>
    <property type="match status" value="1"/>
</dbReference>
<keyword evidence="2" id="KW-1185">Reference proteome</keyword>
<sequence length="210" mass="23224">MTARVGDLRLVRFLPEATRESVADPSSSIRVKGSVGYIAPEYRAGREDSSYGNVYHYGILECQGVQSSPNNVRAGMHGNRLQKIRECLVSIIRVGAVCSSHPENFSIRFSNKHKRPVLALPCICFKIVAGLDIKTTSCFLAFMVTGVSVTNVVCNFLYIKSPKSQGQVPDCLQHRSLVRALLVAVSQRWSYLQPCLPGVAHYIVFTTFLT</sequence>
<organism evidence="1 2">
    <name type="scientific">Punica granatum</name>
    <name type="common">Pomegranate</name>
    <dbReference type="NCBI Taxonomy" id="22663"/>
    <lineage>
        <taxon>Eukaryota</taxon>
        <taxon>Viridiplantae</taxon>
        <taxon>Streptophyta</taxon>
        <taxon>Embryophyta</taxon>
        <taxon>Tracheophyta</taxon>
        <taxon>Spermatophyta</taxon>
        <taxon>Magnoliopsida</taxon>
        <taxon>eudicotyledons</taxon>
        <taxon>Gunneridae</taxon>
        <taxon>Pentapetalae</taxon>
        <taxon>rosids</taxon>
        <taxon>malvids</taxon>
        <taxon>Myrtales</taxon>
        <taxon>Lythraceae</taxon>
        <taxon>Punica</taxon>
    </lineage>
</organism>
<evidence type="ECO:0008006" key="3">
    <source>
        <dbReference type="Google" id="ProtNLM"/>
    </source>
</evidence>
<dbReference type="EMBL" id="PGOL01000727">
    <property type="protein sequence ID" value="PKI65817.1"/>
    <property type="molecule type" value="Genomic_DNA"/>
</dbReference>
<dbReference type="STRING" id="22663.A0A2I0KBB3"/>